<dbReference type="EnsemblPlants" id="AET3Gv20822000.1">
    <property type="protein sequence ID" value="AET3Gv20822000.1"/>
    <property type="gene ID" value="AET3Gv20822000"/>
</dbReference>
<organism evidence="2 3">
    <name type="scientific">Aegilops tauschii subsp. strangulata</name>
    <name type="common">Goatgrass</name>
    <dbReference type="NCBI Taxonomy" id="200361"/>
    <lineage>
        <taxon>Eukaryota</taxon>
        <taxon>Viridiplantae</taxon>
        <taxon>Streptophyta</taxon>
        <taxon>Embryophyta</taxon>
        <taxon>Tracheophyta</taxon>
        <taxon>Spermatophyta</taxon>
        <taxon>Magnoliopsida</taxon>
        <taxon>Liliopsida</taxon>
        <taxon>Poales</taxon>
        <taxon>Poaceae</taxon>
        <taxon>BOP clade</taxon>
        <taxon>Pooideae</taxon>
        <taxon>Triticodae</taxon>
        <taxon>Triticeae</taxon>
        <taxon>Triticinae</taxon>
        <taxon>Aegilops</taxon>
    </lineage>
</organism>
<reference evidence="2" key="4">
    <citation type="submission" date="2019-03" db="UniProtKB">
        <authorList>
            <consortium name="EnsemblPlants"/>
        </authorList>
    </citation>
    <scope>IDENTIFICATION</scope>
</reference>
<keyword evidence="3" id="KW-1185">Reference proteome</keyword>
<reference evidence="3" key="1">
    <citation type="journal article" date="2014" name="Science">
        <title>Ancient hybridizations among the ancestral genomes of bread wheat.</title>
        <authorList>
            <consortium name="International Wheat Genome Sequencing Consortium,"/>
            <person name="Marcussen T."/>
            <person name="Sandve S.R."/>
            <person name="Heier L."/>
            <person name="Spannagl M."/>
            <person name="Pfeifer M."/>
            <person name="Jakobsen K.S."/>
            <person name="Wulff B.B."/>
            <person name="Steuernagel B."/>
            <person name="Mayer K.F."/>
            <person name="Olsen O.A."/>
        </authorList>
    </citation>
    <scope>NUCLEOTIDE SEQUENCE [LARGE SCALE GENOMIC DNA]</scope>
    <source>
        <strain evidence="3">cv. AL8/78</strain>
    </source>
</reference>
<dbReference type="AlphaFoldDB" id="A0A453FXZ9"/>
<keyword evidence="1" id="KW-1133">Transmembrane helix</keyword>
<sequence>RVWNSRKDRDVCHFVYAAMNMIWIFIFGFYQFSQRHTTQFCH</sequence>
<feature type="transmembrane region" description="Helical" evidence="1">
    <location>
        <begin position="12"/>
        <end position="32"/>
    </location>
</feature>
<name>A0A453FXZ9_AEGTS</name>
<keyword evidence="1" id="KW-0812">Transmembrane</keyword>
<protein>
    <submittedName>
        <fullName evidence="2">Uncharacterized protein</fullName>
    </submittedName>
</protein>
<evidence type="ECO:0000313" key="2">
    <source>
        <dbReference type="EnsemblPlants" id="AET3Gv20822000.1"/>
    </source>
</evidence>
<proteinExistence type="predicted"/>
<evidence type="ECO:0000313" key="3">
    <source>
        <dbReference type="Proteomes" id="UP000015105"/>
    </source>
</evidence>
<reference evidence="3" key="2">
    <citation type="journal article" date="2017" name="Nat. Plants">
        <title>The Aegilops tauschii genome reveals multiple impacts of transposons.</title>
        <authorList>
            <person name="Zhao G."/>
            <person name="Zou C."/>
            <person name="Li K."/>
            <person name="Wang K."/>
            <person name="Li T."/>
            <person name="Gao L."/>
            <person name="Zhang X."/>
            <person name="Wang H."/>
            <person name="Yang Z."/>
            <person name="Liu X."/>
            <person name="Jiang W."/>
            <person name="Mao L."/>
            <person name="Kong X."/>
            <person name="Jiao Y."/>
            <person name="Jia J."/>
        </authorList>
    </citation>
    <scope>NUCLEOTIDE SEQUENCE [LARGE SCALE GENOMIC DNA]</scope>
    <source>
        <strain evidence="3">cv. AL8/78</strain>
    </source>
</reference>
<keyword evidence="1" id="KW-0472">Membrane</keyword>
<reference evidence="2" key="3">
    <citation type="journal article" date="2017" name="Nature">
        <title>Genome sequence of the progenitor of the wheat D genome Aegilops tauschii.</title>
        <authorList>
            <person name="Luo M.C."/>
            <person name="Gu Y.Q."/>
            <person name="Puiu D."/>
            <person name="Wang H."/>
            <person name="Twardziok S.O."/>
            <person name="Deal K.R."/>
            <person name="Huo N."/>
            <person name="Zhu T."/>
            <person name="Wang L."/>
            <person name="Wang Y."/>
            <person name="McGuire P.E."/>
            <person name="Liu S."/>
            <person name="Long H."/>
            <person name="Ramasamy R.K."/>
            <person name="Rodriguez J.C."/>
            <person name="Van S.L."/>
            <person name="Yuan L."/>
            <person name="Wang Z."/>
            <person name="Xia Z."/>
            <person name="Xiao L."/>
            <person name="Anderson O.D."/>
            <person name="Ouyang S."/>
            <person name="Liang Y."/>
            <person name="Zimin A.V."/>
            <person name="Pertea G."/>
            <person name="Qi P."/>
            <person name="Bennetzen J.L."/>
            <person name="Dai X."/>
            <person name="Dawson M.W."/>
            <person name="Muller H.G."/>
            <person name="Kugler K."/>
            <person name="Rivarola-Duarte L."/>
            <person name="Spannagl M."/>
            <person name="Mayer K.F.X."/>
            <person name="Lu F.H."/>
            <person name="Bevan M.W."/>
            <person name="Leroy P."/>
            <person name="Li P."/>
            <person name="You F.M."/>
            <person name="Sun Q."/>
            <person name="Liu Z."/>
            <person name="Lyons E."/>
            <person name="Wicker T."/>
            <person name="Salzberg S.L."/>
            <person name="Devos K.M."/>
            <person name="Dvorak J."/>
        </authorList>
    </citation>
    <scope>NUCLEOTIDE SEQUENCE [LARGE SCALE GENOMIC DNA]</scope>
    <source>
        <strain evidence="2">cv. AL8/78</strain>
    </source>
</reference>
<reference evidence="2" key="5">
    <citation type="journal article" date="2021" name="G3 (Bethesda)">
        <title>Aegilops tauschii genome assembly Aet v5.0 features greater sequence contiguity and improved annotation.</title>
        <authorList>
            <person name="Wang L."/>
            <person name="Zhu T."/>
            <person name="Rodriguez J.C."/>
            <person name="Deal K.R."/>
            <person name="Dubcovsky J."/>
            <person name="McGuire P.E."/>
            <person name="Lux T."/>
            <person name="Spannagl M."/>
            <person name="Mayer K.F.X."/>
            <person name="Baldrich P."/>
            <person name="Meyers B.C."/>
            <person name="Huo N."/>
            <person name="Gu Y.Q."/>
            <person name="Zhou H."/>
            <person name="Devos K.M."/>
            <person name="Bennetzen J.L."/>
            <person name="Unver T."/>
            <person name="Budak H."/>
            <person name="Gulick P.J."/>
            <person name="Galiba G."/>
            <person name="Kalapos B."/>
            <person name="Nelson D.R."/>
            <person name="Li P."/>
            <person name="You F.M."/>
            <person name="Luo M.C."/>
            <person name="Dvorak J."/>
        </authorList>
    </citation>
    <scope>NUCLEOTIDE SEQUENCE [LARGE SCALE GENOMIC DNA]</scope>
    <source>
        <strain evidence="2">cv. AL8/78</strain>
    </source>
</reference>
<dbReference type="Proteomes" id="UP000015105">
    <property type="component" value="Chromosome 3D"/>
</dbReference>
<evidence type="ECO:0000256" key="1">
    <source>
        <dbReference type="SAM" id="Phobius"/>
    </source>
</evidence>
<accession>A0A453FXZ9</accession>
<dbReference type="Gramene" id="AET3Gv20822000.1">
    <property type="protein sequence ID" value="AET3Gv20822000.1"/>
    <property type="gene ID" value="AET3Gv20822000"/>
</dbReference>